<evidence type="ECO:0000313" key="2">
    <source>
        <dbReference type="EMBL" id="SEB51465.1"/>
    </source>
</evidence>
<protein>
    <recommendedName>
        <fullName evidence="4">DUF2804 domain-containing protein</fullName>
    </recommendedName>
</protein>
<gene>
    <name evidence="2" type="ORF">SAMN04489806_0933</name>
</gene>
<organism evidence="2 3">
    <name type="scientific">Paramicrobacterium humi</name>
    <dbReference type="NCBI Taxonomy" id="640635"/>
    <lineage>
        <taxon>Bacteria</taxon>
        <taxon>Bacillati</taxon>
        <taxon>Actinomycetota</taxon>
        <taxon>Actinomycetes</taxon>
        <taxon>Micrococcales</taxon>
        <taxon>Microbacteriaceae</taxon>
        <taxon>Paramicrobacterium</taxon>
    </lineage>
</organism>
<dbReference type="EMBL" id="FNRY01000001">
    <property type="protein sequence ID" value="SEB51465.1"/>
    <property type="molecule type" value="Genomic_DNA"/>
</dbReference>
<evidence type="ECO:0008006" key="4">
    <source>
        <dbReference type="Google" id="ProtNLM"/>
    </source>
</evidence>
<dbReference type="InterPro" id="IPR021243">
    <property type="entry name" value="DUF2804"/>
</dbReference>
<dbReference type="Proteomes" id="UP000199183">
    <property type="component" value="Unassembled WGS sequence"/>
</dbReference>
<dbReference type="RefSeq" id="WP_091180546.1">
    <property type="nucleotide sequence ID" value="NZ_FNRY01000001.1"/>
</dbReference>
<keyword evidence="3" id="KW-1185">Reference proteome</keyword>
<evidence type="ECO:0000256" key="1">
    <source>
        <dbReference type="SAM" id="MobiDB-lite"/>
    </source>
</evidence>
<name>A0A1H4K040_9MICO</name>
<proteinExistence type="predicted"/>
<feature type="region of interest" description="Disordered" evidence="1">
    <location>
        <begin position="1"/>
        <end position="22"/>
    </location>
</feature>
<accession>A0A1H4K040</accession>
<dbReference type="Pfam" id="PF10974">
    <property type="entry name" value="DUF2804"/>
    <property type="match status" value="1"/>
</dbReference>
<dbReference type="PANTHER" id="PTHR35868">
    <property type="entry name" value="DUF2804 DOMAIN-CONTAINING PROTEIN-RELATED"/>
    <property type="match status" value="1"/>
</dbReference>
<dbReference type="PANTHER" id="PTHR35868:SF3">
    <property type="entry name" value="DUF2804 DOMAIN-CONTAINING PROTEIN"/>
    <property type="match status" value="1"/>
</dbReference>
<feature type="compositionally biased region" description="Basic and acidic residues" evidence="1">
    <location>
        <begin position="1"/>
        <end position="11"/>
    </location>
</feature>
<dbReference type="STRING" id="640635.SAMN04489806_0933"/>
<dbReference type="OrthoDB" id="9762066at2"/>
<evidence type="ECO:0000313" key="3">
    <source>
        <dbReference type="Proteomes" id="UP000199183"/>
    </source>
</evidence>
<dbReference type="AlphaFoldDB" id="A0A1H4K040"/>
<sequence length="337" mass="37831">MPPHLHEREITEPVSLTRPNGRLNPEAVGWARQPLLDTSGIGGARFWGRNKRWEYWNVITPTHILALTVSSLDYAGVHEVWVLDRRSHEARSANAVTPFAGGVMLPGSLGEGTARATAKNLAIEISEEPDGTRVRAEIDGLRFDVAVALPSGHERLGVVVPWSDRLFQYTVKDVARPASGMLWIDGVEFPLRDGDCWAVLDHGRGRWPYDVRWNWGAGSGESNGHVLGIQIGGQWTDGTGSTENAFLVDGRLHKISEELRWEFDAAHYLAPWRISGESIELTLEPFYDKISRTDLGILSSSTHQCFGRYSGWFRDDRGTRIEFHDLVGWAEDVRNRW</sequence>
<reference evidence="2 3" key="1">
    <citation type="submission" date="2016-10" db="EMBL/GenBank/DDBJ databases">
        <authorList>
            <person name="de Groot N.N."/>
        </authorList>
    </citation>
    <scope>NUCLEOTIDE SEQUENCE [LARGE SCALE GENOMIC DNA]</scope>
    <source>
        <strain evidence="2 3">DSM 21799</strain>
    </source>
</reference>